<dbReference type="Proteomes" id="UP000276349">
    <property type="component" value="Unassembled WGS sequence"/>
</dbReference>
<evidence type="ECO:0000313" key="2">
    <source>
        <dbReference type="EMBL" id="RTQ94511.1"/>
    </source>
</evidence>
<evidence type="ECO:0000256" key="1">
    <source>
        <dbReference type="SAM" id="SignalP"/>
    </source>
</evidence>
<dbReference type="RefSeq" id="WP_126293493.1">
    <property type="nucleotide sequence ID" value="NZ_CP155468.1"/>
</dbReference>
<keyword evidence="1" id="KW-0732">Signal</keyword>
<feature type="chain" id="PRO_5039391831" evidence="1">
    <location>
        <begin position="21"/>
        <end position="171"/>
    </location>
</feature>
<sequence>MNRIAYLLLLFALFITGCDSNEVSKESSKVVMPAKMPSDFDFKIQFGVMKNNEINTFENTVTKDLIADGTVKVNLTFTTEEMTKIYEKMKEVNITEKKDLIPKTDCMQEPFSEDEWMITINGESINHYVSEQYCDTTDDAKQLIELRNYIFTLVKSKEEYKNLPEANGWYE</sequence>
<proteinExistence type="predicted"/>
<evidence type="ECO:0000313" key="3">
    <source>
        <dbReference type="Proteomes" id="UP000276349"/>
    </source>
</evidence>
<dbReference type="PROSITE" id="PS51257">
    <property type="entry name" value="PROKAR_LIPOPROTEIN"/>
    <property type="match status" value="1"/>
</dbReference>
<organism evidence="2 3">
    <name type="scientific">Lysinibacillus telephonicus</name>
    <dbReference type="NCBI Taxonomy" id="1714840"/>
    <lineage>
        <taxon>Bacteria</taxon>
        <taxon>Bacillati</taxon>
        <taxon>Bacillota</taxon>
        <taxon>Bacilli</taxon>
        <taxon>Bacillales</taxon>
        <taxon>Bacillaceae</taxon>
        <taxon>Lysinibacillus</taxon>
    </lineage>
</organism>
<feature type="signal peptide" evidence="1">
    <location>
        <begin position="1"/>
        <end position="20"/>
    </location>
</feature>
<accession>A0A3S0QX07</accession>
<protein>
    <submittedName>
        <fullName evidence="2">Uncharacterized protein</fullName>
    </submittedName>
</protein>
<comment type="caution">
    <text evidence="2">The sequence shown here is derived from an EMBL/GenBank/DDBJ whole genome shotgun (WGS) entry which is preliminary data.</text>
</comment>
<name>A0A3S0QX07_9BACI</name>
<reference evidence="2 3" key="1">
    <citation type="submission" date="2018-12" db="EMBL/GenBank/DDBJ databases">
        <authorList>
            <person name="Yu L."/>
        </authorList>
    </citation>
    <scope>NUCLEOTIDE SEQUENCE [LARGE SCALE GENOMIC DNA]</scope>
    <source>
        <strain evidence="2 3">S5H2222</strain>
    </source>
</reference>
<dbReference type="AlphaFoldDB" id="A0A3S0QX07"/>
<gene>
    <name evidence="2" type="ORF">EKG35_05710</name>
</gene>
<dbReference type="EMBL" id="RXNR01000011">
    <property type="protein sequence ID" value="RTQ94511.1"/>
    <property type="molecule type" value="Genomic_DNA"/>
</dbReference>
<keyword evidence="3" id="KW-1185">Reference proteome</keyword>
<dbReference type="OrthoDB" id="1954789at2"/>